<evidence type="ECO:0000256" key="9">
    <source>
        <dbReference type="HAMAP-Rule" id="MF_01129"/>
    </source>
</evidence>
<comment type="subunit">
    <text evidence="9">Homodimer.</text>
</comment>
<proteinExistence type="inferred from homology"/>
<keyword evidence="7 9" id="KW-0406">Ion transport</keyword>
<evidence type="ECO:0000256" key="2">
    <source>
        <dbReference type="ARBA" id="ARBA00022448"/>
    </source>
</evidence>
<dbReference type="NCBIfam" id="NF001952">
    <property type="entry name" value="PRK00733.1-4"/>
    <property type="match status" value="1"/>
</dbReference>
<dbReference type="PATRIC" id="fig|66876.3.peg.1429"/>
<keyword evidence="9" id="KW-0375">Hydrogen ion transport</keyword>
<feature type="transmembrane region" description="Helical" evidence="9">
    <location>
        <begin position="199"/>
        <end position="216"/>
    </location>
</feature>
<evidence type="ECO:0000256" key="10">
    <source>
        <dbReference type="SAM" id="MobiDB-lite"/>
    </source>
</evidence>
<dbReference type="EMBL" id="LGKG01000024">
    <property type="protein sequence ID" value="KPC66065.1"/>
    <property type="molecule type" value="Genomic_DNA"/>
</dbReference>
<dbReference type="PIRSF" id="PIRSF001265">
    <property type="entry name" value="H+-PPase"/>
    <property type="match status" value="1"/>
</dbReference>
<feature type="transmembrane region" description="Helical" evidence="9">
    <location>
        <begin position="79"/>
        <end position="97"/>
    </location>
</feature>
<dbReference type="GO" id="GO:0000287">
    <property type="term" value="F:magnesium ion binding"/>
    <property type="evidence" value="ECO:0007669"/>
    <property type="project" value="UniProtKB-UniRule"/>
</dbReference>
<evidence type="ECO:0000256" key="5">
    <source>
        <dbReference type="ARBA" id="ARBA00022967"/>
    </source>
</evidence>
<keyword evidence="8 9" id="KW-0472">Membrane</keyword>
<comment type="cofactor">
    <cofactor evidence="9">
        <name>Mg(2+)</name>
        <dbReference type="ChEBI" id="CHEBI:18420"/>
    </cofactor>
</comment>
<protein>
    <recommendedName>
        <fullName evidence="9">K(+)-insensitive pyrophosphate-energized proton pump</fullName>
        <ecNumber evidence="9">7.1.3.1</ecNumber>
    </recommendedName>
    <alternativeName>
        <fullName evidence="9">Membrane-bound proton-translocating pyrophosphatase</fullName>
    </alternativeName>
    <alternativeName>
        <fullName evidence="9">Pyrophosphate-energized inorganic pyrophosphatase</fullName>
        <shortName evidence="9">H(+)-PPase</shortName>
    </alternativeName>
</protein>
<dbReference type="InterPro" id="IPR004131">
    <property type="entry name" value="PPase-energised_H-pump"/>
</dbReference>
<comment type="subcellular location">
    <subcellularLocation>
        <location evidence="9">Cell membrane</location>
        <topology evidence="9">Multi-pass membrane protein</topology>
    </subcellularLocation>
    <subcellularLocation>
        <location evidence="1">Endomembrane system</location>
        <topology evidence="1">Multi-pass membrane protein</topology>
    </subcellularLocation>
</comment>
<accession>A0A0N1JZJ3</accession>
<evidence type="ECO:0000256" key="3">
    <source>
        <dbReference type="ARBA" id="ARBA00022692"/>
    </source>
</evidence>
<evidence type="ECO:0000256" key="4">
    <source>
        <dbReference type="ARBA" id="ARBA00022842"/>
    </source>
</evidence>
<evidence type="ECO:0000256" key="7">
    <source>
        <dbReference type="ARBA" id="ARBA00023065"/>
    </source>
</evidence>
<keyword evidence="3 9" id="KW-0812">Transmembrane</keyword>
<sequence>MAGPYTPQLLDTPSFLAAPSLTSGNRAIVLVIAVVALAALAVAAVLVRQVLAAGEGTDSMKKIAAAVQEGANAYLARQLRTLGVFAVVVFFLLMLLPADDWTQRAGRSVFFLIGAGFSAATGYIGMWLAVRSNVRVAAAAREATPAEGGKKEKDLTAVAHTAMKIAFRTGGVVGMFTVGLGLLGASCVVLVYAVDAPKVLEGFGLGAALIAMFMRVGGGIFTKAADVGADLVGKVEQGIPEDDPRNAATIADNVGDNVGDCAGMAADLFESYAVTLVAALILGTAAFGNAGLAFPLLVPAIGVLTAMIGIFVVAPRRSDRSGMTAINRGFFISAGISLVLVAAAVFTYLPSRYRDLKGVSDPDILARSGDPRMLALVAVAVGIVLAALIQQLTGYFTETNRRPVRDIGKTSLTGPATVVLSGISVGLESAVYSAVLIGLAVYGAFLLGGSSIMLALFAVALAGTGLLTTVGVIVAMDTFGPVSDNAQGIAEMSGDVTGDGAKVLTDLDAVGNTTKAITKGIAIATAVLAAAALFGSYRDAIATAVRDIGKAASGMGLSLDISQPNNLVGLVLGASVVFLFSGLAINAVSRSAGAVVFEVRRQFRERPGIMDYSEKPEYGRVVDICTKDALRELATPGLLAVLTPIAVGFSLGVGALGSFLAGAIGTGTLMAVFLANSGGAWDNAKKLVEDGHYGGKGSEAHAATVIGDTVGDPFKDTAGPAINPLLKVMNLVALLIAPAVVKFSYGEDKNLGVRIVVAVLALAVIVGAVYVSKRRGIAVGDEDNSGKPEKVAKSTETATVS</sequence>
<dbReference type="HAMAP" id="MF_01129">
    <property type="entry name" value="PPase_energized_pump"/>
    <property type="match status" value="1"/>
</dbReference>
<dbReference type="EC" id="7.1.3.1" evidence="9"/>
<feature type="transmembrane region" description="Helical" evidence="9">
    <location>
        <begin position="109"/>
        <end position="130"/>
    </location>
</feature>
<organism evidence="11 12">
    <name type="scientific">Streptomyces chattanoogensis</name>
    <dbReference type="NCBI Taxonomy" id="66876"/>
    <lineage>
        <taxon>Bacteria</taxon>
        <taxon>Bacillati</taxon>
        <taxon>Actinomycetota</taxon>
        <taxon>Actinomycetes</taxon>
        <taxon>Kitasatosporales</taxon>
        <taxon>Streptomycetaceae</taxon>
        <taxon>Streptomyces</taxon>
    </lineage>
</organism>
<evidence type="ECO:0000256" key="6">
    <source>
        <dbReference type="ARBA" id="ARBA00022989"/>
    </source>
</evidence>
<reference evidence="12" key="1">
    <citation type="submission" date="2015-07" db="EMBL/GenBank/DDBJ databases">
        <authorList>
            <person name="Ju K.-S."/>
            <person name="Doroghazi J.R."/>
            <person name="Metcalf W.W."/>
        </authorList>
    </citation>
    <scope>NUCLEOTIDE SEQUENCE [LARGE SCALE GENOMIC DNA]</scope>
    <source>
        <strain evidence="12">NRRL ISP-5002</strain>
    </source>
</reference>
<evidence type="ECO:0000313" key="12">
    <source>
        <dbReference type="Proteomes" id="UP000037982"/>
    </source>
</evidence>
<dbReference type="AlphaFoldDB" id="A0A0N1JZJ3"/>
<comment type="catalytic activity">
    <reaction evidence="9">
        <text>diphosphate + H2O + H(+)(in) = 2 phosphate + 2 H(+)(out)</text>
        <dbReference type="Rhea" id="RHEA:13973"/>
        <dbReference type="ChEBI" id="CHEBI:15377"/>
        <dbReference type="ChEBI" id="CHEBI:15378"/>
        <dbReference type="ChEBI" id="CHEBI:33019"/>
        <dbReference type="ChEBI" id="CHEBI:43474"/>
        <dbReference type="EC" id="7.1.3.1"/>
    </reaction>
</comment>
<keyword evidence="5 9" id="KW-1278">Translocase</keyword>
<dbReference type="Pfam" id="PF03030">
    <property type="entry name" value="H_PPase"/>
    <property type="match status" value="1"/>
</dbReference>
<dbReference type="NCBIfam" id="NF001960">
    <property type="entry name" value="PRK00733.3-5"/>
    <property type="match status" value="1"/>
</dbReference>
<feature type="site" description="Determinant of potassium independence" evidence="9">
    <location>
        <position position="515"/>
    </location>
</feature>
<feature type="transmembrane region" description="Helical" evidence="9">
    <location>
        <begin position="567"/>
        <end position="588"/>
    </location>
</feature>
<dbReference type="RefSeq" id="WP_053922762.1">
    <property type="nucleotide sequence ID" value="NZ_LGKG01000024.1"/>
</dbReference>
<gene>
    <name evidence="9" type="primary">hppA</name>
    <name evidence="11" type="ORF">ADL29_06495</name>
</gene>
<dbReference type="Proteomes" id="UP000037982">
    <property type="component" value="Unassembled WGS sequence"/>
</dbReference>
<dbReference type="GO" id="GO:0012505">
    <property type="term" value="C:endomembrane system"/>
    <property type="evidence" value="ECO:0007669"/>
    <property type="project" value="UniProtKB-SubCell"/>
</dbReference>
<feature type="region of interest" description="Disordered" evidence="10">
    <location>
        <begin position="781"/>
        <end position="801"/>
    </location>
</feature>
<dbReference type="GO" id="GO:0005886">
    <property type="term" value="C:plasma membrane"/>
    <property type="evidence" value="ECO:0007669"/>
    <property type="project" value="UniProtKB-SubCell"/>
</dbReference>
<feature type="transmembrane region" description="Helical" evidence="9">
    <location>
        <begin position="172"/>
        <end position="193"/>
    </location>
</feature>
<feature type="transmembrane region" description="Helical" evidence="9">
    <location>
        <begin position="451"/>
        <end position="475"/>
    </location>
</feature>
<keyword evidence="6 9" id="KW-1133">Transmembrane helix</keyword>
<keyword evidence="9" id="KW-1003">Cell membrane</keyword>
<dbReference type="PANTHER" id="PTHR31998">
    <property type="entry name" value="K(+)-INSENSITIVE PYROPHOSPHATE-ENERGIZED PROTON PUMP"/>
    <property type="match status" value="1"/>
</dbReference>
<keyword evidence="4 9" id="KW-0460">Magnesium</keyword>
<feature type="compositionally biased region" description="Basic and acidic residues" evidence="10">
    <location>
        <begin position="784"/>
        <end position="793"/>
    </location>
</feature>
<keyword evidence="2 9" id="KW-0813">Transport</keyword>
<name>A0A0N1JZJ3_9ACTN</name>
<feature type="transmembrane region" description="Helical" evidence="9">
    <location>
        <begin position="645"/>
        <end position="675"/>
    </location>
</feature>
<feature type="transmembrane region" description="Helical" evidence="9">
    <location>
        <begin position="418"/>
        <end position="445"/>
    </location>
</feature>
<comment type="similarity">
    <text evidence="9">Belongs to the H(+)-translocating pyrophosphatase (TC 3.A.10) family. K(+)-insensitive subfamily.</text>
</comment>
<feature type="transmembrane region" description="Helical" evidence="9">
    <location>
        <begin position="326"/>
        <end position="349"/>
    </location>
</feature>
<evidence type="ECO:0000313" key="11">
    <source>
        <dbReference type="EMBL" id="KPC66065.1"/>
    </source>
</evidence>
<feature type="transmembrane region" description="Helical" evidence="9">
    <location>
        <begin position="725"/>
        <end position="745"/>
    </location>
</feature>
<feature type="transmembrane region" description="Helical" evidence="9">
    <location>
        <begin position="296"/>
        <end position="314"/>
    </location>
</feature>
<dbReference type="NCBIfam" id="TIGR01104">
    <property type="entry name" value="V_PPase"/>
    <property type="match status" value="1"/>
</dbReference>
<feature type="transmembrane region" description="Helical" evidence="9">
    <location>
        <begin position="27"/>
        <end position="51"/>
    </location>
</feature>
<dbReference type="GO" id="GO:0004427">
    <property type="term" value="F:inorganic diphosphate phosphatase activity"/>
    <property type="evidence" value="ECO:0007669"/>
    <property type="project" value="UniProtKB-UniRule"/>
</dbReference>
<dbReference type="GO" id="GO:0009678">
    <property type="term" value="F:diphosphate hydrolysis-driven proton transmembrane transporter activity"/>
    <property type="evidence" value="ECO:0007669"/>
    <property type="project" value="UniProtKB-UniRule"/>
</dbReference>
<comment type="function">
    <text evidence="9">Proton pump that utilizes the energy of pyrophosphate hydrolysis as the driving force for proton movement across the membrane. Generates a proton motive force.</text>
</comment>
<evidence type="ECO:0000256" key="8">
    <source>
        <dbReference type="ARBA" id="ARBA00023136"/>
    </source>
</evidence>
<comment type="caution">
    <text evidence="9">Lacks conserved residue(s) required for the propagation of feature annotation.</text>
</comment>
<feature type="transmembrane region" description="Helical" evidence="9">
    <location>
        <begin position="373"/>
        <end position="397"/>
    </location>
</feature>
<comment type="caution">
    <text evidence="11">The sequence shown here is derived from an EMBL/GenBank/DDBJ whole genome shotgun (WGS) entry which is preliminary data.</text>
</comment>
<evidence type="ECO:0000256" key="1">
    <source>
        <dbReference type="ARBA" id="ARBA00004127"/>
    </source>
</evidence>
<feature type="transmembrane region" description="Helical" evidence="9">
    <location>
        <begin position="272"/>
        <end position="290"/>
    </location>
</feature>
<keyword evidence="12" id="KW-1185">Reference proteome</keyword>
<feature type="transmembrane region" description="Helical" evidence="9">
    <location>
        <begin position="751"/>
        <end position="771"/>
    </location>
</feature>